<name>A0A5J4UUY4_9EUKA</name>
<evidence type="ECO:0000313" key="3">
    <source>
        <dbReference type="Proteomes" id="UP000324800"/>
    </source>
</evidence>
<dbReference type="GO" id="GO:0003676">
    <property type="term" value="F:nucleic acid binding"/>
    <property type="evidence" value="ECO:0007669"/>
    <property type="project" value="InterPro"/>
</dbReference>
<dbReference type="AlphaFoldDB" id="A0A5J4UUY4"/>
<dbReference type="Pfam" id="PF03184">
    <property type="entry name" value="DDE_1"/>
    <property type="match status" value="1"/>
</dbReference>
<proteinExistence type="predicted"/>
<evidence type="ECO:0000313" key="2">
    <source>
        <dbReference type="EMBL" id="KAA6373681.1"/>
    </source>
</evidence>
<dbReference type="InterPro" id="IPR004875">
    <property type="entry name" value="DDE_SF_endonuclease_dom"/>
</dbReference>
<accession>A0A5J4UUY4</accession>
<gene>
    <name evidence="2" type="ORF">EZS28_030793</name>
</gene>
<sequence>MVDGHSSRRDEEAVRILQEENVVAITFPSGLTSILQPFDAVINHPQKVNFRAAYIRLSKALKEKVQRKKFDKI</sequence>
<feature type="domain" description="DDE-1" evidence="1">
    <location>
        <begin position="1"/>
        <end position="66"/>
    </location>
</feature>
<reference evidence="2 3" key="1">
    <citation type="submission" date="2019-03" db="EMBL/GenBank/DDBJ databases">
        <title>Single cell metagenomics reveals metabolic interactions within the superorganism composed of flagellate Streblomastix strix and complex community of Bacteroidetes bacteria on its surface.</title>
        <authorList>
            <person name="Treitli S.C."/>
            <person name="Kolisko M."/>
            <person name="Husnik F."/>
            <person name="Keeling P."/>
            <person name="Hampl V."/>
        </authorList>
    </citation>
    <scope>NUCLEOTIDE SEQUENCE [LARGE SCALE GENOMIC DNA]</scope>
    <source>
        <strain evidence="2">ST1C</strain>
    </source>
</reference>
<organism evidence="2 3">
    <name type="scientific">Streblomastix strix</name>
    <dbReference type="NCBI Taxonomy" id="222440"/>
    <lineage>
        <taxon>Eukaryota</taxon>
        <taxon>Metamonada</taxon>
        <taxon>Preaxostyla</taxon>
        <taxon>Oxymonadida</taxon>
        <taxon>Streblomastigidae</taxon>
        <taxon>Streblomastix</taxon>
    </lineage>
</organism>
<dbReference type="Proteomes" id="UP000324800">
    <property type="component" value="Unassembled WGS sequence"/>
</dbReference>
<comment type="caution">
    <text evidence="2">The sequence shown here is derived from an EMBL/GenBank/DDBJ whole genome shotgun (WGS) entry which is preliminary data.</text>
</comment>
<evidence type="ECO:0000259" key="1">
    <source>
        <dbReference type="Pfam" id="PF03184"/>
    </source>
</evidence>
<protein>
    <recommendedName>
        <fullName evidence="1">DDE-1 domain-containing protein</fullName>
    </recommendedName>
</protein>
<dbReference type="EMBL" id="SNRW01012543">
    <property type="protein sequence ID" value="KAA6373681.1"/>
    <property type="molecule type" value="Genomic_DNA"/>
</dbReference>